<evidence type="ECO:0000313" key="3">
    <source>
        <dbReference type="Proteomes" id="UP000254945"/>
    </source>
</evidence>
<feature type="signal peptide" evidence="1">
    <location>
        <begin position="1"/>
        <end position="26"/>
    </location>
</feature>
<sequence length="154" mass="16335">MVARRDSLAAIMTVAAAITFAPSAHADPTEDLRSAVAAKRGDCPALQADPVLEGVAQRANLETQSYANRTARFQPMEDPMPMLRQLSYPAGKAKLLAGFASTQKFPDAEQKAIYGAALFGWDTIPDCTYTRYGANVVTDPNTGNTTAAIVLAGD</sequence>
<dbReference type="EMBL" id="UGQQ01000002">
    <property type="protein sequence ID" value="SUA27454.1"/>
    <property type="molecule type" value="Genomic_DNA"/>
</dbReference>
<evidence type="ECO:0008006" key="4">
    <source>
        <dbReference type="Google" id="ProtNLM"/>
    </source>
</evidence>
<accession>A0A378W4F1</accession>
<evidence type="ECO:0000313" key="2">
    <source>
        <dbReference type="EMBL" id="SUA27454.1"/>
    </source>
</evidence>
<proteinExistence type="predicted"/>
<organism evidence="2 3">
    <name type="scientific">Mycolicibacterium senegalense</name>
    <dbReference type="NCBI Taxonomy" id="1796"/>
    <lineage>
        <taxon>Bacteria</taxon>
        <taxon>Bacillati</taxon>
        <taxon>Actinomycetota</taxon>
        <taxon>Actinomycetes</taxon>
        <taxon>Mycobacteriales</taxon>
        <taxon>Mycobacteriaceae</taxon>
        <taxon>Mycolicibacterium</taxon>
    </lineage>
</organism>
<name>A0A378W4F1_9MYCO</name>
<dbReference type="Proteomes" id="UP000254945">
    <property type="component" value="Unassembled WGS sequence"/>
</dbReference>
<feature type="chain" id="PRO_5016886795" description="CAP domain-containing protein" evidence="1">
    <location>
        <begin position="27"/>
        <end position="154"/>
    </location>
</feature>
<gene>
    <name evidence="2" type="ORF">NCTC4524_03425</name>
</gene>
<reference evidence="2 3" key="1">
    <citation type="submission" date="2018-06" db="EMBL/GenBank/DDBJ databases">
        <authorList>
            <consortium name="Pathogen Informatics"/>
            <person name="Doyle S."/>
        </authorList>
    </citation>
    <scope>NUCLEOTIDE SEQUENCE [LARGE SCALE GENOMIC DNA]</scope>
    <source>
        <strain evidence="2 3">NCTC4524</strain>
    </source>
</reference>
<keyword evidence="1" id="KW-0732">Signal</keyword>
<dbReference type="AlphaFoldDB" id="A0A378W4F1"/>
<protein>
    <recommendedName>
        <fullName evidence="4">CAP domain-containing protein</fullName>
    </recommendedName>
</protein>
<evidence type="ECO:0000256" key="1">
    <source>
        <dbReference type="SAM" id="SignalP"/>
    </source>
</evidence>